<evidence type="ECO:0000313" key="2">
    <source>
        <dbReference type="Proteomes" id="UP000283210"/>
    </source>
</evidence>
<reference evidence="1 2" key="1">
    <citation type="submission" date="2018-11" db="EMBL/GenBank/DDBJ databases">
        <authorList>
            <person name="Lopez-Roques C."/>
            <person name="Donnadieu C."/>
            <person name="Bouchez O."/>
            <person name="Klopp C."/>
            <person name="Cabau C."/>
            <person name="Zahm M."/>
        </authorList>
    </citation>
    <scope>NUCLEOTIDE SEQUENCE [LARGE SCALE GENOMIC DNA]</scope>
    <source>
        <strain evidence="1">RS831</strain>
        <tissue evidence="1">Whole body</tissue>
    </source>
</reference>
<reference evidence="1 2" key="2">
    <citation type="submission" date="2019-01" db="EMBL/GenBank/DDBJ databases">
        <title>A chromosome length genome reference of the Java medaka (oryzias javanicus).</title>
        <authorList>
            <person name="Herpin A."/>
            <person name="Takehana Y."/>
            <person name="Naruse K."/>
            <person name="Ansai S."/>
            <person name="Kawaguchi M."/>
        </authorList>
    </citation>
    <scope>NUCLEOTIDE SEQUENCE [LARGE SCALE GENOMIC DNA]</scope>
    <source>
        <strain evidence="1">RS831</strain>
        <tissue evidence="1">Whole body</tissue>
    </source>
</reference>
<proteinExistence type="predicted"/>
<name>A0A3S2PGP6_ORYJA</name>
<sequence>MHPTSHERRSRELVKQYKRDEDEDEALASGVLEIFGIQHTRADLSDDLETVRMILEGVEVLSVCACVSSKSELHQS</sequence>
<evidence type="ECO:0000313" key="1">
    <source>
        <dbReference type="EMBL" id="RVE66323.1"/>
    </source>
</evidence>
<gene>
    <name evidence="1" type="ORF">OJAV_G00106210</name>
</gene>
<accession>A0A3S2PGP6</accession>
<dbReference type="EMBL" id="CM012447">
    <property type="protein sequence ID" value="RVE66323.1"/>
    <property type="molecule type" value="Genomic_DNA"/>
</dbReference>
<protein>
    <submittedName>
        <fullName evidence="1">Uncharacterized protein</fullName>
    </submittedName>
</protein>
<organism evidence="1 2">
    <name type="scientific">Oryzias javanicus</name>
    <name type="common">Javanese ricefish</name>
    <name type="synonym">Aplocheilus javanicus</name>
    <dbReference type="NCBI Taxonomy" id="123683"/>
    <lineage>
        <taxon>Eukaryota</taxon>
        <taxon>Metazoa</taxon>
        <taxon>Chordata</taxon>
        <taxon>Craniata</taxon>
        <taxon>Vertebrata</taxon>
        <taxon>Euteleostomi</taxon>
        <taxon>Actinopterygii</taxon>
        <taxon>Neopterygii</taxon>
        <taxon>Teleostei</taxon>
        <taxon>Neoteleostei</taxon>
        <taxon>Acanthomorphata</taxon>
        <taxon>Ovalentaria</taxon>
        <taxon>Atherinomorphae</taxon>
        <taxon>Beloniformes</taxon>
        <taxon>Adrianichthyidae</taxon>
        <taxon>Oryziinae</taxon>
        <taxon>Oryzias</taxon>
    </lineage>
</organism>
<dbReference type="Proteomes" id="UP000283210">
    <property type="component" value="Chromosome 11"/>
</dbReference>
<keyword evidence="2" id="KW-1185">Reference proteome</keyword>
<dbReference type="AlphaFoldDB" id="A0A3S2PGP6"/>